<proteinExistence type="predicted"/>
<accession>A0A804R5G7</accession>
<protein>
    <submittedName>
        <fullName evidence="1">Uncharacterized protein</fullName>
    </submittedName>
</protein>
<dbReference type="EnsemblPlants" id="Zm00001eb390700_T001">
    <property type="protein sequence ID" value="Zm00001eb390700_P001"/>
    <property type="gene ID" value="Zm00001eb390700"/>
</dbReference>
<reference evidence="1" key="2">
    <citation type="submission" date="2019-07" db="EMBL/GenBank/DDBJ databases">
        <authorList>
            <person name="Seetharam A."/>
            <person name="Woodhouse M."/>
            <person name="Cannon E."/>
        </authorList>
    </citation>
    <scope>NUCLEOTIDE SEQUENCE [LARGE SCALE GENOMIC DNA]</scope>
    <source>
        <strain evidence="1">cv. B73</strain>
    </source>
</reference>
<dbReference type="Proteomes" id="UP000007305">
    <property type="component" value="Chromosome 9"/>
</dbReference>
<dbReference type="Gramene" id="Zm00001eb390700_T001">
    <property type="protein sequence ID" value="Zm00001eb390700_P001"/>
    <property type="gene ID" value="Zm00001eb390700"/>
</dbReference>
<evidence type="ECO:0000313" key="1">
    <source>
        <dbReference type="EnsemblPlants" id="Zm00001eb390700_P001"/>
    </source>
</evidence>
<evidence type="ECO:0000313" key="2">
    <source>
        <dbReference type="Proteomes" id="UP000007305"/>
    </source>
</evidence>
<dbReference type="InParanoid" id="A0A804R5G7"/>
<keyword evidence="2" id="KW-1185">Reference proteome</keyword>
<name>A0A804R5G7_MAIZE</name>
<sequence>MRRTRVRLCRCSWVRVRPWRLKFPLEWVRPCVHGGWVRPAEGARIDGHKARLGITDYLLDWGLGGSASVRGLHVQPSREERRKMSHAVTEFGGTPAEQWRLAVAAMLAVRLCLGEGRGRWKTASGRAVVDDRVVDLWWPTRLL</sequence>
<organism evidence="1 2">
    <name type="scientific">Zea mays</name>
    <name type="common">Maize</name>
    <dbReference type="NCBI Taxonomy" id="4577"/>
    <lineage>
        <taxon>Eukaryota</taxon>
        <taxon>Viridiplantae</taxon>
        <taxon>Streptophyta</taxon>
        <taxon>Embryophyta</taxon>
        <taxon>Tracheophyta</taxon>
        <taxon>Spermatophyta</taxon>
        <taxon>Magnoliopsida</taxon>
        <taxon>Liliopsida</taxon>
        <taxon>Poales</taxon>
        <taxon>Poaceae</taxon>
        <taxon>PACMAD clade</taxon>
        <taxon>Panicoideae</taxon>
        <taxon>Andropogonodae</taxon>
        <taxon>Andropogoneae</taxon>
        <taxon>Tripsacinae</taxon>
        <taxon>Zea</taxon>
    </lineage>
</organism>
<reference evidence="1" key="3">
    <citation type="submission" date="2021-05" db="UniProtKB">
        <authorList>
            <consortium name="EnsemblPlants"/>
        </authorList>
    </citation>
    <scope>IDENTIFICATION</scope>
    <source>
        <strain evidence="1">cv. B73</strain>
    </source>
</reference>
<reference evidence="2" key="1">
    <citation type="journal article" date="2009" name="Science">
        <title>The B73 maize genome: complexity, diversity, and dynamics.</title>
        <authorList>
            <person name="Schnable P.S."/>
            <person name="Ware D."/>
            <person name="Fulton R.S."/>
            <person name="Stein J.C."/>
            <person name="Wei F."/>
            <person name="Pasternak S."/>
            <person name="Liang C."/>
            <person name="Zhang J."/>
            <person name="Fulton L."/>
            <person name="Graves T.A."/>
            <person name="Minx P."/>
            <person name="Reily A.D."/>
            <person name="Courtney L."/>
            <person name="Kruchowski S.S."/>
            <person name="Tomlinson C."/>
            <person name="Strong C."/>
            <person name="Delehaunty K."/>
            <person name="Fronick C."/>
            <person name="Courtney B."/>
            <person name="Rock S.M."/>
            <person name="Belter E."/>
            <person name="Du F."/>
            <person name="Kim K."/>
            <person name="Abbott R.M."/>
            <person name="Cotton M."/>
            <person name="Levy A."/>
            <person name="Marchetto P."/>
            <person name="Ochoa K."/>
            <person name="Jackson S.M."/>
            <person name="Gillam B."/>
            <person name="Chen W."/>
            <person name="Yan L."/>
            <person name="Higginbotham J."/>
            <person name="Cardenas M."/>
            <person name="Waligorski J."/>
            <person name="Applebaum E."/>
            <person name="Phelps L."/>
            <person name="Falcone J."/>
            <person name="Kanchi K."/>
            <person name="Thane T."/>
            <person name="Scimone A."/>
            <person name="Thane N."/>
            <person name="Henke J."/>
            <person name="Wang T."/>
            <person name="Ruppert J."/>
            <person name="Shah N."/>
            <person name="Rotter K."/>
            <person name="Hodges J."/>
            <person name="Ingenthron E."/>
            <person name="Cordes M."/>
            <person name="Kohlberg S."/>
            <person name="Sgro J."/>
            <person name="Delgado B."/>
            <person name="Mead K."/>
            <person name="Chinwalla A."/>
            <person name="Leonard S."/>
            <person name="Crouse K."/>
            <person name="Collura K."/>
            <person name="Kudrna D."/>
            <person name="Currie J."/>
            <person name="He R."/>
            <person name="Angelova A."/>
            <person name="Rajasekar S."/>
            <person name="Mueller T."/>
            <person name="Lomeli R."/>
            <person name="Scara G."/>
            <person name="Ko A."/>
            <person name="Delaney K."/>
            <person name="Wissotski M."/>
            <person name="Lopez G."/>
            <person name="Campos D."/>
            <person name="Braidotti M."/>
            <person name="Ashley E."/>
            <person name="Golser W."/>
            <person name="Kim H."/>
            <person name="Lee S."/>
            <person name="Lin J."/>
            <person name="Dujmic Z."/>
            <person name="Kim W."/>
            <person name="Talag J."/>
            <person name="Zuccolo A."/>
            <person name="Fan C."/>
            <person name="Sebastian A."/>
            <person name="Kramer M."/>
            <person name="Spiegel L."/>
            <person name="Nascimento L."/>
            <person name="Zutavern T."/>
            <person name="Miller B."/>
            <person name="Ambroise C."/>
            <person name="Muller S."/>
            <person name="Spooner W."/>
            <person name="Narechania A."/>
            <person name="Ren L."/>
            <person name="Wei S."/>
            <person name="Kumari S."/>
            <person name="Faga B."/>
            <person name="Levy M.J."/>
            <person name="McMahan L."/>
            <person name="Van Buren P."/>
            <person name="Vaughn M.W."/>
            <person name="Ying K."/>
            <person name="Yeh C.-T."/>
            <person name="Emrich S.J."/>
            <person name="Jia Y."/>
            <person name="Kalyanaraman A."/>
            <person name="Hsia A.-P."/>
            <person name="Barbazuk W.B."/>
            <person name="Baucom R.S."/>
            <person name="Brutnell T.P."/>
            <person name="Carpita N.C."/>
            <person name="Chaparro C."/>
            <person name="Chia J.-M."/>
            <person name="Deragon J.-M."/>
            <person name="Estill J.C."/>
            <person name="Fu Y."/>
            <person name="Jeddeloh J.A."/>
            <person name="Han Y."/>
            <person name="Lee H."/>
            <person name="Li P."/>
            <person name="Lisch D.R."/>
            <person name="Liu S."/>
            <person name="Liu Z."/>
            <person name="Nagel D.H."/>
            <person name="McCann M.C."/>
            <person name="SanMiguel P."/>
            <person name="Myers A.M."/>
            <person name="Nettleton D."/>
            <person name="Nguyen J."/>
            <person name="Penning B.W."/>
            <person name="Ponnala L."/>
            <person name="Schneider K.L."/>
            <person name="Schwartz D.C."/>
            <person name="Sharma A."/>
            <person name="Soderlund C."/>
            <person name="Springer N.M."/>
            <person name="Sun Q."/>
            <person name="Wang H."/>
            <person name="Waterman M."/>
            <person name="Westerman R."/>
            <person name="Wolfgruber T.K."/>
            <person name="Yang L."/>
            <person name="Yu Y."/>
            <person name="Zhang L."/>
            <person name="Zhou S."/>
            <person name="Zhu Q."/>
            <person name="Bennetzen J.L."/>
            <person name="Dawe R.K."/>
            <person name="Jiang J."/>
            <person name="Jiang N."/>
            <person name="Presting G.G."/>
            <person name="Wessler S.R."/>
            <person name="Aluru S."/>
            <person name="Martienssen R.A."/>
            <person name="Clifton S.W."/>
            <person name="McCombie W.R."/>
            <person name="Wing R.A."/>
            <person name="Wilson R.K."/>
        </authorList>
    </citation>
    <scope>NUCLEOTIDE SEQUENCE [LARGE SCALE GENOMIC DNA]</scope>
    <source>
        <strain evidence="2">cv. B73</strain>
    </source>
</reference>
<dbReference type="AlphaFoldDB" id="A0A804R5G7"/>